<accession>A0A835HP80</accession>
<dbReference type="PANTHER" id="PTHR48045">
    <property type="entry name" value="UDP-GLYCOSYLTRANSFERASE 72B1"/>
    <property type="match status" value="1"/>
</dbReference>
<evidence type="ECO:0000313" key="1">
    <source>
        <dbReference type="EMBL" id="KAF9600538.1"/>
    </source>
</evidence>
<dbReference type="OrthoDB" id="5835829at2759"/>
<gene>
    <name evidence="1" type="ORF">IFM89_010024</name>
</gene>
<comment type="caution">
    <text evidence="1">The sequence shown here is derived from an EMBL/GenBank/DDBJ whole genome shotgun (WGS) entry which is preliminary data.</text>
</comment>
<dbReference type="Proteomes" id="UP000631114">
    <property type="component" value="Unassembled WGS sequence"/>
</dbReference>
<dbReference type="AlphaFoldDB" id="A0A835HP80"/>
<organism evidence="1 2">
    <name type="scientific">Coptis chinensis</name>
    <dbReference type="NCBI Taxonomy" id="261450"/>
    <lineage>
        <taxon>Eukaryota</taxon>
        <taxon>Viridiplantae</taxon>
        <taxon>Streptophyta</taxon>
        <taxon>Embryophyta</taxon>
        <taxon>Tracheophyta</taxon>
        <taxon>Spermatophyta</taxon>
        <taxon>Magnoliopsida</taxon>
        <taxon>Ranunculales</taxon>
        <taxon>Ranunculaceae</taxon>
        <taxon>Coptidoideae</taxon>
        <taxon>Coptis</taxon>
    </lineage>
</organism>
<sequence>MVVWPLYAEQRINRVFLVEELKLALPMVENEDGFVSAGEIEKRVKQLMDSDEGKVVRDQAMRMCEGAKTALSEGESSLTTLNELVELWKH</sequence>
<reference evidence="1 2" key="1">
    <citation type="submission" date="2020-10" db="EMBL/GenBank/DDBJ databases">
        <title>The Coptis chinensis genome and diversification of protoberbering-type alkaloids.</title>
        <authorList>
            <person name="Wang B."/>
            <person name="Shu S."/>
            <person name="Song C."/>
            <person name="Liu Y."/>
        </authorList>
    </citation>
    <scope>NUCLEOTIDE SEQUENCE [LARGE SCALE GENOMIC DNA]</scope>
    <source>
        <strain evidence="1">HL-2020</strain>
        <tissue evidence="1">Leaf</tissue>
    </source>
</reference>
<keyword evidence="2" id="KW-1185">Reference proteome</keyword>
<dbReference type="SUPFAM" id="SSF53756">
    <property type="entry name" value="UDP-Glycosyltransferase/glycogen phosphorylase"/>
    <property type="match status" value="1"/>
</dbReference>
<evidence type="ECO:0000313" key="2">
    <source>
        <dbReference type="Proteomes" id="UP000631114"/>
    </source>
</evidence>
<dbReference type="EMBL" id="JADFTS010000006">
    <property type="protein sequence ID" value="KAF9600538.1"/>
    <property type="molecule type" value="Genomic_DNA"/>
</dbReference>
<proteinExistence type="predicted"/>
<dbReference type="PANTHER" id="PTHR48045:SF34">
    <property type="entry name" value="ISOFLAVONE 7-O-GLUCOSYLTRANSFERASE 1-LIKE"/>
    <property type="match status" value="1"/>
</dbReference>
<protein>
    <submittedName>
        <fullName evidence="1">Uncharacterized protein</fullName>
    </submittedName>
</protein>
<name>A0A835HP80_9MAGN</name>
<dbReference type="Gene3D" id="3.40.50.2000">
    <property type="entry name" value="Glycogen Phosphorylase B"/>
    <property type="match status" value="1"/>
</dbReference>